<dbReference type="SUPFAM" id="SSF52540">
    <property type="entry name" value="P-loop containing nucleoside triphosphate hydrolases"/>
    <property type="match status" value="2"/>
</dbReference>
<dbReference type="InterPro" id="IPR014001">
    <property type="entry name" value="Helicase_ATP-bd"/>
</dbReference>
<keyword evidence="1" id="KW-0378">Hydrolase</keyword>
<dbReference type="Gene3D" id="3.40.50.300">
    <property type="entry name" value="P-loop containing nucleotide triphosphate hydrolases"/>
    <property type="match status" value="1"/>
</dbReference>
<dbReference type="Pfam" id="PF12419">
    <property type="entry name" value="DUF3670"/>
    <property type="match status" value="1"/>
</dbReference>
<dbReference type="GO" id="GO:0004386">
    <property type="term" value="F:helicase activity"/>
    <property type="evidence" value="ECO:0007669"/>
    <property type="project" value="UniProtKB-KW"/>
</dbReference>
<keyword evidence="4" id="KW-0347">Helicase</keyword>
<proteinExistence type="predicted"/>
<keyword evidence="4" id="KW-0067">ATP-binding</keyword>
<dbReference type="EMBL" id="CP033898">
    <property type="protein sequence ID" value="AZA09512.1"/>
    <property type="molecule type" value="Genomic_DNA"/>
</dbReference>
<dbReference type="AlphaFoldDB" id="A0A3G6IUZ1"/>
<dbReference type="Pfam" id="PF00271">
    <property type="entry name" value="Helicase_C"/>
    <property type="match status" value="1"/>
</dbReference>
<gene>
    <name evidence="4" type="ORF">CPPEL_07010</name>
</gene>
<dbReference type="Pfam" id="PF00176">
    <property type="entry name" value="SNF2-rel_dom"/>
    <property type="match status" value="1"/>
</dbReference>
<dbReference type="InterPro" id="IPR049730">
    <property type="entry name" value="SNF2/RAD54-like_C"/>
</dbReference>
<dbReference type="InterPro" id="IPR038718">
    <property type="entry name" value="SNF2-like_sf"/>
</dbReference>
<dbReference type="PROSITE" id="PS51192">
    <property type="entry name" value="HELICASE_ATP_BIND_1"/>
    <property type="match status" value="1"/>
</dbReference>
<dbReference type="GO" id="GO:0005524">
    <property type="term" value="F:ATP binding"/>
    <property type="evidence" value="ECO:0007669"/>
    <property type="project" value="InterPro"/>
</dbReference>
<dbReference type="InterPro" id="IPR022138">
    <property type="entry name" value="DUF3670"/>
</dbReference>
<organism evidence="4 5">
    <name type="scientific">Corynebacterium pseudopelargi</name>
    <dbReference type="NCBI Taxonomy" id="2080757"/>
    <lineage>
        <taxon>Bacteria</taxon>
        <taxon>Bacillati</taxon>
        <taxon>Actinomycetota</taxon>
        <taxon>Actinomycetes</taxon>
        <taxon>Mycobacteriales</taxon>
        <taxon>Corynebacteriaceae</taxon>
        <taxon>Corynebacterium</taxon>
    </lineage>
</organism>
<dbReference type="PROSITE" id="PS51194">
    <property type="entry name" value="HELICASE_CTER"/>
    <property type="match status" value="1"/>
</dbReference>
<evidence type="ECO:0000313" key="5">
    <source>
        <dbReference type="Proteomes" id="UP000271426"/>
    </source>
</evidence>
<name>A0A3G6IUZ1_9CORY</name>
<dbReference type="InterPro" id="IPR001650">
    <property type="entry name" value="Helicase_C-like"/>
</dbReference>
<keyword evidence="5" id="KW-1185">Reference proteome</keyword>
<dbReference type="OrthoDB" id="9760715at2"/>
<dbReference type="RefSeq" id="WP_123960429.1">
    <property type="nucleotide sequence ID" value="NZ_CP033898.1"/>
</dbReference>
<evidence type="ECO:0000259" key="2">
    <source>
        <dbReference type="PROSITE" id="PS51192"/>
    </source>
</evidence>
<sequence length="1049" mass="116761">MPEYLLHGLWSNDVGLMLWIEQVEGHKILSADTVPDDAFPPAVYALIKGRRTHFQPVTLMTPKGRNVNIAKLPTVAFTPEQTVKALATISGLRGTAATEEERATIAPDLWWMVQCFEGLEQFVRAGRLSIKLAFREQRWWPQWTLATGLNERGWIAQMTAAAPGVLVRNAGSTVAEDMADALPHWIAHALLVDLDKRPRPREWHAFSRALLRSESLHRANPQLLHAIGDWRNSVLKSKLELIVLVEEPAEDAAQSDDFGIALWPVKVMVRSGVDSPQPLLLREHDREVVAFLREQHQKMIKLSPVLDYRRELPAEATMVYSQSTVGDWDTALSTDELAAFVRKDVEKLSRAGITVLLPKAWTGRKEQAKASVRVSGGPLISKFGFEQIVSYDWKVSVGDVELDEAQMRELVQSKSGLLRLDGRWVVADTAQVAKIQQYFEQLQENSKRMLRKRADEARMQAELAKLRQDPNWEALAAEAAQLEELAQDPNAGIAESDIQELRNIAMQQQEQLVEFRGDPWYQELLGVVDGEKAPAPQRVALPATVHAQLREYQRRGVDWLYWMASNRIGAVLADDMGLGKTLQLLSLEAIEIAQAGEQAGQQAGEQAGLEAEEQAEKQAARRKPTLVVAPTSVVGNWAKEAKRFVPSLKVLVLHGSSRPKGEALFEAVAQADLVLSSYGVLQREASELAKVRWGRVVLDEAQAIKNASTKASRSARALPADHRIALTGTPIENKLAELHSILDFANPGVLGSASFFRNHFARAIERYNDEEAAERLRGLSAPFILRRLKSDPSIIDDLPEKREEVITVRLSAEQAALYEAFVHGVEGQLSGGSSIENRGKVLGAITKIKQICNHPAHFLGDHSAITHRGRHRSGKVEKLMEILSEARMAEEKALIFTQYTTFGEMLVPYLEEFYGEPIPFLHGGVSKAGRDRMVEQFQSPDGPPVMILSLRAGGTGLNLTAANVVVHMDRWWNPAVENQATDRAYRIGQGRNVRVYKLLAQGTLEEAINDVIIGKIHLANAVVGAGEGWLTELEPEQLMELMRFRGREK</sequence>
<feature type="domain" description="Helicase ATP-binding" evidence="2">
    <location>
        <begin position="561"/>
        <end position="748"/>
    </location>
</feature>
<dbReference type="SMART" id="SM00487">
    <property type="entry name" value="DEXDc"/>
    <property type="match status" value="1"/>
</dbReference>
<evidence type="ECO:0000313" key="4">
    <source>
        <dbReference type="EMBL" id="AZA09512.1"/>
    </source>
</evidence>
<dbReference type="Gene3D" id="3.40.50.10810">
    <property type="entry name" value="Tandem AAA-ATPase domain"/>
    <property type="match status" value="1"/>
</dbReference>
<dbReference type="CDD" id="cd18793">
    <property type="entry name" value="SF2_C_SNF"/>
    <property type="match status" value="1"/>
</dbReference>
<dbReference type="GO" id="GO:0016787">
    <property type="term" value="F:hydrolase activity"/>
    <property type="evidence" value="ECO:0007669"/>
    <property type="project" value="UniProtKB-KW"/>
</dbReference>
<dbReference type="Proteomes" id="UP000271426">
    <property type="component" value="Chromosome"/>
</dbReference>
<dbReference type="InterPro" id="IPR000330">
    <property type="entry name" value="SNF2_N"/>
</dbReference>
<dbReference type="PANTHER" id="PTHR45629">
    <property type="entry name" value="SNF2/RAD54 FAMILY MEMBER"/>
    <property type="match status" value="1"/>
</dbReference>
<keyword evidence="4" id="KW-0547">Nucleotide-binding</keyword>
<dbReference type="CDD" id="cd18012">
    <property type="entry name" value="DEXQc_arch_SWI2_SNF2"/>
    <property type="match status" value="1"/>
</dbReference>
<dbReference type="GO" id="GO:0015616">
    <property type="term" value="F:DNA translocase activity"/>
    <property type="evidence" value="ECO:0007669"/>
    <property type="project" value="TreeGrafter"/>
</dbReference>
<dbReference type="InterPro" id="IPR027417">
    <property type="entry name" value="P-loop_NTPase"/>
</dbReference>
<dbReference type="PANTHER" id="PTHR45629:SF7">
    <property type="entry name" value="DNA EXCISION REPAIR PROTEIN ERCC-6-RELATED"/>
    <property type="match status" value="1"/>
</dbReference>
<protein>
    <submittedName>
        <fullName evidence="4">ATP-dependent helicase HepA</fullName>
    </submittedName>
</protein>
<evidence type="ECO:0000259" key="3">
    <source>
        <dbReference type="PROSITE" id="PS51194"/>
    </source>
</evidence>
<evidence type="ECO:0000256" key="1">
    <source>
        <dbReference type="ARBA" id="ARBA00022801"/>
    </source>
</evidence>
<dbReference type="InterPro" id="IPR050496">
    <property type="entry name" value="SNF2_RAD54_helicase_repair"/>
</dbReference>
<dbReference type="KEGG" id="cpso:CPPEL_07010"/>
<reference evidence="4 5" key="1">
    <citation type="submission" date="2018-11" db="EMBL/GenBank/DDBJ databases">
        <authorList>
            <person name="Kleinhagauer T."/>
            <person name="Glaeser S.P."/>
            <person name="Spergser J."/>
            <person name="Ruckert C."/>
            <person name="Kaempfer P."/>
            <person name="Busse H.-J."/>
        </authorList>
    </citation>
    <scope>NUCLEOTIDE SEQUENCE [LARGE SCALE GENOMIC DNA]</scope>
    <source>
        <strain evidence="4 5">812CH</strain>
    </source>
</reference>
<feature type="domain" description="Helicase C-terminal" evidence="3">
    <location>
        <begin position="875"/>
        <end position="1042"/>
    </location>
</feature>
<dbReference type="SMART" id="SM00490">
    <property type="entry name" value="HELICc"/>
    <property type="match status" value="1"/>
</dbReference>
<accession>A0A3G6IUZ1</accession>